<sequence length="85" mass="9950">MSFDEALENKRLFMLDYHDLLLPYVNKVRELDDSTLYASRTLFFLNDDSTLRPVAIELTRPQDPQTQPQPQPQTQLVVRFEDAGH</sequence>
<dbReference type="Gene3D" id="3.10.450.60">
    <property type="match status" value="1"/>
</dbReference>
<feature type="compositionally biased region" description="Low complexity" evidence="4">
    <location>
        <begin position="61"/>
        <end position="75"/>
    </location>
</feature>
<feature type="region of interest" description="Disordered" evidence="4">
    <location>
        <begin position="59"/>
        <end position="85"/>
    </location>
</feature>
<dbReference type="SUPFAM" id="SSF48484">
    <property type="entry name" value="Lipoxigenase"/>
    <property type="match status" value="1"/>
</dbReference>
<keyword evidence="3" id="KW-0560">Oxidoreductase</keyword>
<evidence type="ECO:0000256" key="1">
    <source>
        <dbReference type="ARBA" id="ARBA00022723"/>
    </source>
</evidence>
<organism evidence="6 7">
    <name type="scientific">Brassica oleracea var. oleracea</name>
    <dbReference type="NCBI Taxonomy" id="109376"/>
    <lineage>
        <taxon>Eukaryota</taxon>
        <taxon>Viridiplantae</taxon>
        <taxon>Streptophyta</taxon>
        <taxon>Embryophyta</taxon>
        <taxon>Tracheophyta</taxon>
        <taxon>Spermatophyta</taxon>
        <taxon>Magnoliopsida</taxon>
        <taxon>eudicotyledons</taxon>
        <taxon>Gunneridae</taxon>
        <taxon>Pentapetalae</taxon>
        <taxon>rosids</taxon>
        <taxon>malvids</taxon>
        <taxon>Brassicales</taxon>
        <taxon>Brassicaceae</taxon>
        <taxon>Brassiceae</taxon>
        <taxon>Brassica</taxon>
    </lineage>
</organism>
<evidence type="ECO:0000256" key="4">
    <source>
        <dbReference type="SAM" id="MobiDB-lite"/>
    </source>
</evidence>
<reference evidence="6" key="1">
    <citation type="journal article" date="2014" name="Genome Biol.">
        <title>Transcriptome and methylome profiling reveals relics of genome dominance in the mesopolyploid Brassica oleracea.</title>
        <authorList>
            <person name="Parkin I.A."/>
            <person name="Koh C."/>
            <person name="Tang H."/>
            <person name="Robinson S.J."/>
            <person name="Kagale S."/>
            <person name="Clarke W.E."/>
            <person name="Town C.D."/>
            <person name="Nixon J."/>
            <person name="Krishnakumar V."/>
            <person name="Bidwell S.L."/>
            <person name="Denoeud F."/>
            <person name="Belcram H."/>
            <person name="Links M.G."/>
            <person name="Just J."/>
            <person name="Clarke C."/>
            <person name="Bender T."/>
            <person name="Huebert T."/>
            <person name="Mason A.S."/>
            <person name="Pires J.C."/>
            <person name="Barker G."/>
            <person name="Moore J."/>
            <person name="Walley P.G."/>
            <person name="Manoli S."/>
            <person name="Batley J."/>
            <person name="Edwards D."/>
            <person name="Nelson M.N."/>
            <person name="Wang X."/>
            <person name="Paterson A.H."/>
            <person name="King G."/>
            <person name="Bancroft I."/>
            <person name="Chalhoub B."/>
            <person name="Sharpe A.G."/>
        </authorList>
    </citation>
    <scope>NUCLEOTIDE SEQUENCE [LARGE SCALE GENOMIC DNA]</scope>
    <source>
        <strain evidence="6">cv. TO1000</strain>
    </source>
</reference>
<evidence type="ECO:0000313" key="6">
    <source>
        <dbReference type="EnsemblPlants" id="Bo03839s010.1"/>
    </source>
</evidence>
<dbReference type="HOGENOM" id="CLU_2515805_0_0_1"/>
<dbReference type="InterPro" id="IPR013819">
    <property type="entry name" value="LipOase_C"/>
</dbReference>
<dbReference type="GO" id="GO:0034440">
    <property type="term" value="P:lipid oxidation"/>
    <property type="evidence" value="ECO:0007669"/>
    <property type="project" value="InterPro"/>
</dbReference>
<reference evidence="6" key="2">
    <citation type="submission" date="2015-06" db="UniProtKB">
        <authorList>
            <consortium name="EnsemblPlants"/>
        </authorList>
    </citation>
    <scope>IDENTIFICATION</scope>
</reference>
<dbReference type="InterPro" id="IPR000907">
    <property type="entry name" value="LipOase"/>
</dbReference>
<dbReference type="Proteomes" id="UP000032141">
    <property type="component" value="Unassembled WGS sequence"/>
</dbReference>
<accession>A0A0D2ZWV0</accession>
<dbReference type="Gramene" id="Bo03839s010.1">
    <property type="protein sequence ID" value="Bo03839s010.1"/>
    <property type="gene ID" value="Bo03839s010"/>
</dbReference>
<keyword evidence="1" id="KW-0479">Metal-binding</keyword>
<feature type="domain" description="Lipoxygenase" evidence="5">
    <location>
        <begin position="1"/>
        <end position="85"/>
    </location>
</feature>
<dbReference type="PROSITE" id="PS51393">
    <property type="entry name" value="LIPOXYGENASE_3"/>
    <property type="match status" value="1"/>
</dbReference>
<evidence type="ECO:0000256" key="2">
    <source>
        <dbReference type="ARBA" id="ARBA00022964"/>
    </source>
</evidence>
<dbReference type="GO" id="GO:0016702">
    <property type="term" value="F:oxidoreductase activity, acting on single donors with incorporation of molecular oxygen, incorporation of two atoms of oxygen"/>
    <property type="evidence" value="ECO:0007669"/>
    <property type="project" value="InterPro"/>
</dbReference>
<dbReference type="InterPro" id="IPR036226">
    <property type="entry name" value="LipOase_C_sf"/>
</dbReference>
<dbReference type="Pfam" id="PF00305">
    <property type="entry name" value="Lipoxygenase"/>
    <property type="match status" value="1"/>
</dbReference>
<keyword evidence="7" id="KW-1185">Reference proteome</keyword>
<dbReference type="GO" id="GO:0046872">
    <property type="term" value="F:metal ion binding"/>
    <property type="evidence" value="ECO:0007669"/>
    <property type="project" value="UniProtKB-KW"/>
</dbReference>
<dbReference type="AlphaFoldDB" id="A0A0D2ZWV0"/>
<dbReference type="PANTHER" id="PTHR11771">
    <property type="entry name" value="LIPOXYGENASE"/>
    <property type="match status" value="1"/>
</dbReference>
<proteinExistence type="predicted"/>
<keyword evidence="2" id="KW-0223">Dioxygenase</keyword>
<dbReference type="EnsemblPlants" id="Bo03839s010.1">
    <property type="protein sequence ID" value="Bo03839s010.1"/>
    <property type="gene ID" value="Bo03839s010"/>
</dbReference>
<evidence type="ECO:0000256" key="3">
    <source>
        <dbReference type="ARBA" id="ARBA00023002"/>
    </source>
</evidence>
<name>A0A0D2ZWV0_BRAOL</name>
<evidence type="ECO:0000259" key="5">
    <source>
        <dbReference type="PROSITE" id="PS51393"/>
    </source>
</evidence>
<evidence type="ECO:0000313" key="7">
    <source>
        <dbReference type="Proteomes" id="UP000032141"/>
    </source>
</evidence>
<dbReference type="STRING" id="109376.A0A0D2ZWV0"/>
<protein>
    <recommendedName>
        <fullName evidence="5">Lipoxygenase domain-containing protein</fullName>
    </recommendedName>
</protein>